<evidence type="ECO:0000256" key="3">
    <source>
        <dbReference type="PROSITE-ProRule" id="PRU01331"/>
    </source>
</evidence>
<evidence type="ECO:0000259" key="5">
    <source>
        <dbReference type="PROSITE" id="PS51987"/>
    </source>
</evidence>
<dbReference type="PANTHER" id="PTHR43785:SF12">
    <property type="entry name" value="TYPE-1 GLUTAMINE SYNTHETASE 2"/>
    <property type="match status" value="1"/>
</dbReference>
<evidence type="ECO:0000256" key="2">
    <source>
        <dbReference type="ARBA" id="ARBA00022598"/>
    </source>
</evidence>
<gene>
    <name evidence="6" type="ORF">RHRU231_230092</name>
</gene>
<dbReference type="Proteomes" id="UP000042997">
    <property type="component" value="Unassembled WGS sequence"/>
</dbReference>
<evidence type="ECO:0000313" key="7">
    <source>
        <dbReference type="Proteomes" id="UP000042997"/>
    </source>
</evidence>
<evidence type="ECO:0000256" key="1">
    <source>
        <dbReference type="ARBA" id="ARBA00009897"/>
    </source>
</evidence>
<dbReference type="InterPro" id="IPR008146">
    <property type="entry name" value="Gln_synth_cat_dom"/>
</dbReference>
<dbReference type="GO" id="GO:0006542">
    <property type="term" value="P:glutamine biosynthetic process"/>
    <property type="evidence" value="ECO:0007669"/>
    <property type="project" value="InterPro"/>
</dbReference>
<proteinExistence type="inferred from homology"/>
<dbReference type="PROSITE" id="PS51987">
    <property type="entry name" value="GS_CATALYTIC"/>
    <property type="match status" value="1"/>
</dbReference>
<accession>A0A098BEX2</accession>
<dbReference type="EMBL" id="CCSD01000032">
    <property type="protein sequence ID" value="CDZ87264.1"/>
    <property type="molecule type" value="Genomic_DNA"/>
</dbReference>
<dbReference type="Pfam" id="PF00120">
    <property type="entry name" value="Gln-synt_C"/>
    <property type="match status" value="1"/>
</dbReference>
<dbReference type="Gene3D" id="3.30.590.10">
    <property type="entry name" value="Glutamine synthetase/guanido kinase, catalytic domain"/>
    <property type="match status" value="1"/>
</dbReference>
<dbReference type="GO" id="GO:0004356">
    <property type="term" value="F:glutamine synthetase activity"/>
    <property type="evidence" value="ECO:0007669"/>
    <property type="project" value="UniProtKB-EC"/>
</dbReference>
<dbReference type="RefSeq" id="WP_040270168.1">
    <property type="nucleotide sequence ID" value="NZ_JAJNCM010000022.1"/>
</dbReference>
<dbReference type="PANTHER" id="PTHR43785">
    <property type="entry name" value="GAMMA-GLUTAMYLPUTRESCINE SYNTHETASE"/>
    <property type="match status" value="1"/>
</dbReference>
<reference evidence="6 7" key="1">
    <citation type="journal article" date="2014" name="Genome Announc.">
        <title>Draft Genome Sequence of Propane- and Butane-Oxidizing Actinobacterium Rhodococcus ruber IEGM 231.</title>
        <authorList>
            <person name="Ivshina I.B."/>
            <person name="Kuyukina M.S."/>
            <person name="Krivoruchko A.V."/>
            <person name="Barbe V."/>
            <person name="Fischer C."/>
        </authorList>
    </citation>
    <scope>NUCLEOTIDE SEQUENCE [LARGE SCALE GENOMIC DNA]</scope>
</reference>
<dbReference type="SMART" id="SM01230">
    <property type="entry name" value="Gln-synt_C"/>
    <property type="match status" value="1"/>
</dbReference>
<evidence type="ECO:0000256" key="4">
    <source>
        <dbReference type="RuleBase" id="RU000384"/>
    </source>
</evidence>
<feature type="domain" description="GS catalytic" evidence="5">
    <location>
        <begin position="105"/>
        <end position="435"/>
    </location>
</feature>
<organism evidence="6 7">
    <name type="scientific">Rhodococcus ruber</name>
    <dbReference type="NCBI Taxonomy" id="1830"/>
    <lineage>
        <taxon>Bacteria</taxon>
        <taxon>Bacillati</taxon>
        <taxon>Actinomycetota</taxon>
        <taxon>Actinomycetes</taxon>
        <taxon>Mycobacteriales</taxon>
        <taxon>Nocardiaceae</taxon>
        <taxon>Rhodococcus</taxon>
    </lineage>
</organism>
<comment type="similarity">
    <text evidence="1 3 4">Belongs to the glutamine synthetase family.</text>
</comment>
<dbReference type="InterPro" id="IPR014746">
    <property type="entry name" value="Gln_synth/guanido_kin_cat_dom"/>
</dbReference>
<dbReference type="eggNOG" id="COG0174">
    <property type="taxonomic scope" value="Bacteria"/>
</dbReference>
<dbReference type="OrthoDB" id="3277468at2"/>
<dbReference type="EC" id="6.3.1.2" evidence="6"/>
<keyword evidence="2 6" id="KW-0436">Ligase</keyword>
<protein>
    <submittedName>
        <fullName evidence="6">Putative glutamine synthetase I</fullName>
        <ecNumber evidence="6">6.3.1.2</ecNumber>
    </submittedName>
</protein>
<dbReference type="SUPFAM" id="SSF55931">
    <property type="entry name" value="Glutamine synthetase/guanido kinase"/>
    <property type="match status" value="1"/>
</dbReference>
<evidence type="ECO:0000313" key="6">
    <source>
        <dbReference type="EMBL" id="CDZ87264.1"/>
    </source>
</evidence>
<name>A0A098BEX2_9NOCA</name>
<sequence>MTEERLDTGAADRIVGSIVDSTGISRAKTFPAHMLSWFIEVGAGASPSWVVFCVDDHLAFTPSLSVTGDLRLRIDRDRLRRIGDGIRWAPAGLYDQDGTRSSLCTRGVLERVVDALAGIGVQARIGHEVEFTLVGGHGEWAAYGLGAVLGQDEFVADLLRAAAGAGLGIEQIHAEAGAQQFELSLSPTDPVGSADDLVLARILIGRTARAHGMRASFSPVPVAGGSGNGAHVHVSFTRDGRPLLSGGAGPHGMTDAGGSVVAGILRALPDLGAVLTGSVLSHLRLRPGMWAGAWCCWGLENREAAVRLCALTPGNPHGAHLEVKPVDPSANPYLACAAILGAAHAGLVGALPLPAEVPVDPVRLTDAERAAFGVDLLPTSPDDLLAALASSRLAGDLFGPSLREALLAVKSYEYGEYRARPPAELAERFRFAWTT</sequence>
<dbReference type="Gene3D" id="3.10.20.70">
    <property type="entry name" value="Glutamine synthetase, N-terminal domain"/>
    <property type="match status" value="1"/>
</dbReference>
<dbReference type="AlphaFoldDB" id="A0A098BEX2"/>
<dbReference type="InterPro" id="IPR036651">
    <property type="entry name" value="Gln_synt_N_sf"/>
</dbReference>